<reference evidence="7 8" key="1">
    <citation type="submission" date="2019-03" db="EMBL/GenBank/DDBJ databases">
        <title>Genomic Encyclopedia of Type Strains, Phase IV (KMG-IV): sequencing the most valuable type-strain genomes for metagenomic binning, comparative biology and taxonomic classification.</title>
        <authorList>
            <person name="Goeker M."/>
        </authorList>
    </citation>
    <scope>NUCLEOTIDE SEQUENCE [LARGE SCALE GENOMIC DNA]</scope>
    <source>
        <strain evidence="7 8">DSM 11901</strain>
    </source>
</reference>
<dbReference type="InterPro" id="IPR005565">
    <property type="entry name" value="Hemolysn_activator_HlyB_C"/>
</dbReference>
<dbReference type="GO" id="GO:0008320">
    <property type="term" value="F:protein transmembrane transporter activity"/>
    <property type="evidence" value="ECO:0007669"/>
    <property type="project" value="TreeGrafter"/>
</dbReference>
<proteinExistence type="predicted"/>
<dbReference type="AlphaFoldDB" id="A0A4R6R540"/>
<keyword evidence="1" id="KW-0472">Membrane</keyword>
<dbReference type="Proteomes" id="UP000294593">
    <property type="component" value="Unassembled WGS sequence"/>
</dbReference>
<sequence length="576" mass="61906">MTLKRQSPTMGTVPFCSAVKMKKALVLVLGLSATLIAPVWAQAPAQASAPKQAAAAEPVFDVYEYVIEGNTVLPSAVVERAVAPFMGPGRQFADLEQARAALEKAYQDAGYLSVLVSLPNQRVDTGEVRLEVVEAAVEKLNVTGAQYHLPSRIRDAVPSLKAGEVPHFPQVQEELGALQSADLQVTPVVNASDSGRGIDVDLKVEDKAPVSGSIEFNNGQSFNTTRGRVAGSISVTNLFQRGHTLGLSWQYAPYRPKDSNTLSLVYGLPLSGRDDLLASITESRSDTLTRVSGTGPASTLVKGVFAGLRWSRRLAGLNWPVRHSFYVGVDYKHNRDFNTFLDGAIVQRPPTRYPLLSAGYSLTHNGEGDTLSSVSTAIKGSTHSLAGRKVDCNGVSLEQFDCKRAGSSADFLAWQIGVGHGRPVFGNWRLNLSADAQMASGPLPSGEQYALGGASTVRGYFDYEQTGDQGWSARAELVTPVWLELSGIQATALLFSDRGWVHLLNPQLTQVARTHLGSQGLGLRLTNGQGGLQVNVDLARVAFDTQRPTDSGARQFASGPKADRLYRLNVSVRQSF</sequence>
<feature type="chain" id="PRO_5020605609" evidence="4">
    <location>
        <begin position="42"/>
        <end position="576"/>
    </location>
</feature>
<gene>
    <name evidence="7" type="ORF">EV672_10971</name>
</gene>
<accession>A0A4R6R540</accession>
<dbReference type="InterPro" id="IPR013686">
    <property type="entry name" value="Polypept-transport_assoc_ShlB"/>
</dbReference>
<keyword evidence="1" id="KW-1134">Transmembrane beta strand</keyword>
<keyword evidence="8" id="KW-1185">Reference proteome</keyword>
<feature type="signal peptide" evidence="4">
    <location>
        <begin position="1"/>
        <end position="41"/>
    </location>
</feature>
<evidence type="ECO:0000313" key="7">
    <source>
        <dbReference type="EMBL" id="TDP81031.1"/>
    </source>
</evidence>
<keyword evidence="2" id="KW-0812">Transmembrane</keyword>
<dbReference type="InterPro" id="IPR051544">
    <property type="entry name" value="TPS_OM_transporter"/>
</dbReference>
<feature type="domain" description="Polypeptide-transport-associated ShlB-type" evidence="6">
    <location>
        <begin position="60"/>
        <end position="134"/>
    </location>
</feature>
<dbReference type="PANTHER" id="PTHR34597">
    <property type="entry name" value="SLR1661 PROTEIN"/>
    <property type="match status" value="1"/>
</dbReference>
<feature type="domain" description="Haemolysin activator HlyB C-terminal" evidence="5">
    <location>
        <begin position="198"/>
        <end position="524"/>
    </location>
</feature>
<evidence type="ECO:0000256" key="4">
    <source>
        <dbReference type="SAM" id="SignalP"/>
    </source>
</evidence>
<evidence type="ECO:0000256" key="1">
    <source>
        <dbReference type="ARBA" id="ARBA00022452"/>
    </source>
</evidence>
<evidence type="ECO:0000256" key="3">
    <source>
        <dbReference type="ARBA" id="ARBA00023237"/>
    </source>
</evidence>
<evidence type="ECO:0000259" key="6">
    <source>
        <dbReference type="Pfam" id="PF08479"/>
    </source>
</evidence>
<keyword evidence="4" id="KW-0732">Signal</keyword>
<dbReference type="Pfam" id="PF08479">
    <property type="entry name" value="POTRA_2"/>
    <property type="match status" value="1"/>
</dbReference>
<evidence type="ECO:0000256" key="2">
    <source>
        <dbReference type="ARBA" id="ARBA00022692"/>
    </source>
</evidence>
<organism evidence="7 8">
    <name type="scientific">Aquabacterium commune</name>
    <dbReference type="NCBI Taxonomy" id="70586"/>
    <lineage>
        <taxon>Bacteria</taxon>
        <taxon>Pseudomonadati</taxon>
        <taxon>Pseudomonadota</taxon>
        <taxon>Betaproteobacteria</taxon>
        <taxon>Burkholderiales</taxon>
        <taxon>Aquabacterium</taxon>
    </lineage>
</organism>
<comment type="caution">
    <text evidence="7">The sequence shown here is derived from an EMBL/GenBank/DDBJ whole genome shotgun (WGS) entry which is preliminary data.</text>
</comment>
<dbReference type="Pfam" id="PF03865">
    <property type="entry name" value="ShlB"/>
    <property type="match status" value="1"/>
</dbReference>
<evidence type="ECO:0000259" key="5">
    <source>
        <dbReference type="Pfam" id="PF03865"/>
    </source>
</evidence>
<dbReference type="Gene3D" id="2.40.160.50">
    <property type="entry name" value="membrane protein fhac: a member of the omp85/tpsb transporter family"/>
    <property type="match status" value="1"/>
</dbReference>
<dbReference type="EMBL" id="SNXW01000009">
    <property type="protein sequence ID" value="TDP81031.1"/>
    <property type="molecule type" value="Genomic_DNA"/>
</dbReference>
<evidence type="ECO:0000313" key="8">
    <source>
        <dbReference type="Proteomes" id="UP000294593"/>
    </source>
</evidence>
<dbReference type="PANTHER" id="PTHR34597:SF6">
    <property type="entry name" value="BLR6126 PROTEIN"/>
    <property type="match status" value="1"/>
</dbReference>
<dbReference type="GO" id="GO:0046819">
    <property type="term" value="P:protein secretion by the type V secretion system"/>
    <property type="evidence" value="ECO:0007669"/>
    <property type="project" value="TreeGrafter"/>
</dbReference>
<protein>
    <submittedName>
        <fullName evidence="7">Hemolysin activation/secretion protein</fullName>
    </submittedName>
</protein>
<keyword evidence="3" id="KW-0998">Cell outer membrane</keyword>
<dbReference type="Gene3D" id="3.10.20.310">
    <property type="entry name" value="membrane protein fhac"/>
    <property type="match status" value="1"/>
</dbReference>
<dbReference type="GO" id="GO:0098046">
    <property type="term" value="C:type V protein secretion system complex"/>
    <property type="evidence" value="ECO:0007669"/>
    <property type="project" value="TreeGrafter"/>
</dbReference>
<dbReference type="OrthoDB" id="5664954at2"/>
<name>A0A4R6R540_9BURK</name>